<comment type="caution">
    <text evidence="2">The sequence shown here is derived from an EMBL/GenBank/DDBJ whole genome shotgun (WGS) entry which is preliminary data.</text>
</comment>
<feature type="chain" id="PRO_5043519369" evidence="1">
    <location>
        <begin position="23"/>
        <end position="59"/>
    </location>
</feature>
<dbReference type="EMBL" id="PKMF04000610">
    <property type="protein sequence ID" value="KAK7824179.1"/>
    <property type="molecule type" value="Genomic_DNA"/>
</dbReference>
<organism evidence="2 3">
    <name type="scientific">Quercus suber</name>
    <name type="common">Cork oak</name>
    <dbReference type="NCBI Taxonomy" id="58331"/>
    <lineage>
        <taxon>Eukaryota</taxon>
        <taxon>Viridiplantae</taxon>
        <taxon>Streptophyta</taxon>
        <taxon>Embryophyta</taxon>
        <taxon>Tracheophyta</taxon>
        <taxon>Spermatophyta</taxon>
        <taxon>Magnoliopsida</taxon>
        <taxon>eudicotyledons</taxon>
        <taxon>Gunneridae</taxon>
        <taxon>Pentapetalae</taxon>
        <taxon>rosids</taxon>
        <taxon>fabids</taxon>
        <taxon>Fagales</taxon>
        <taxon>Fagaceae</taxon>
        <taxon>Quercus</taxon>
    </lineage>
</organism>
<evidence type="ECO:0000256" key="1">
    <source>
        <dbReference type="SAM" id="SignalP"/>
    </source>
</evidence>
<feature type="signal peptide" evidence="1">
    <location>
        <begin position="1"/>
        <end position="22"/>
    </location>
</feature>
<proteinExistence type="predicted"/>
<reference evidence="2 3" key="1">
    <citation type="journal article" date="2018" name="Sci. Data">
        <title>The draft genome sequence of cork oak.</title>
        <authorList>
            <person name="Ramos A.M."/>
            <person name="Usie A."/>
            <person name="Barbosa P."/>
            <person name="Barros P.M."/>
            <person name="Capote T."/>
            <person name="Chaves I."/>
            <person name="Simoes F."/>
            <person name="Abreu I."/>
            <person name="Carrasquinho I."/>
            <person name="Faro C."/>
            <person name="Guimaraes J.B."/>
            <person name="Mendonca D."/>
            <person name="Nobrega F."/>
            <person name="Rodrigues L."/>
            <person name="Saibo N.J.M."/>
            <person name="Varela M.C."/>
            <person name="Egas C."/>
            <person name="Matos J."/>
            <person name="Miguel C.M."/>
            <person name="Oliveira M.M."/>
            <person name="Ricardo C.P."/>
            <person name="Goncalves S."/>
        </authorList>
    </citation>
    <scope>NUCLEOTIDE SEQUENCE [LARGE SCALE GENOMIC DNA]</scope>
    <source>
        <strain evidence="3">cv. HL8</strain>
    </source>
</reference>
<accession>A0AAW0JBF1</accession>
<name>A0AAW0JBF1_QUESU</name>
<evidence type="ECO:0000313" key="3">
    <source>
        <dbReference type="Proteomes" id="UP000237347"/>
    </source>
</evidence>
<evidence type="ECO:0000313" key="2">
    <source>
        <dbReference type="EMBL" id="KAK7824179.1"/>
    </source>
</evidence>
<keyword evidence="1" id="KW-0732">Signal</keyword>
<sequence length="59" mass="6597">MEGIKLMFHLLLPLCVHWIAEEMTVTVLVDVITDALCPGESTCTEAIYLNGLQQTTPRH</sequence>
<gene>
    <name evidence="2" type="ORF">CFP56_034661</name>
</gene>
<dbReference type="Proteomes" id="UP000237347">
    <property type="component" value="Unassembled WGS sequence"/>
</dbReference>
<protein>
    <submittedName>
        <fullName evidence="2">Uncharacterized protein</fullName>
    </submittedName>
</protein>
<keyword evidence="3" id="KW-1185">Reference proteome</keyword>
<dbReference type="AlphaFoldDB" id="A0AAW0JBF1"/>